<feature type="transmembrane region" description="Helical" evidence="1">
    <location>
        <begin position="40"/>
        <end position="58"/>
    </location>
</feature>
<evidence type="ECO:0000313" key="2">
    <source>
        <dbReference type="EMBL" id="QDU32022.1"/>
    </source>
</evidence>
<keyword evidence="3" id="KW-1185">Reference proteome</keyword>
<reference evidence="2 3" key="1">
    <citation type="submission" date="2019-02" db="EMBL/GenBank/DDBJ databases">
        <title>Deep-cultivation of Planctomycetes and their phenomic and genomic characterization uncovers novel biology.</title>
        <authorList>
            <person name="Wiegand S."/>
            <person name="Jogler M."/>
            <person name="Boedeker C."/>
            <person name="Pinto D."/>
            <person name="Vollmers J."/>
            <person name="Rivas-Marin E."/>
            <person name="Kohn T."/>
            <person name="Peeters S.H."/>
            <person name="Heuer A."/>
            <person name="Rast P."/>
            <person name="Oberbeckmann S."/>
            <person name="Bunk B."/>
            <person name="Jeske O."/>
            <person name="Meyerdierks A."/>
            <person name="Storesund J.E."/>
            <person name="Kallscheuer N."/>
            <person name="Luecker S."/>
            <person name="Lage O.M."/>
            <person name="Pohl T."/>
            <person name="Merkel B.J."/>
            <person name="Hornburger P."/>
            <person name="Mueller R.-W."/>
            <person name="Bruemmer F."/>
            <person name="Labrenz M."/>
            <person name="Spormann A.M."/>
            <person name="Op den Camp H."/>
            <person name="Overmann J."/>
            <person name="Amann R."/>
            <person name="Jetten M.S.M."/>
            <person name="Mascher T."/>
            <person name="Medema M.H."/>
            <person name="Devos D.P."/>
            <person name="Kaster A.-K."/>
            <person name="Ovreas L."/>
            <person name="Rohde M."/>
            <person name="Galperin M.Y."/>
            <person name="Jogler C."/>
        </authorList>
    </citation>
    <scope>NUCLEOTIDE SEQUENCE [LARGE SCALE GENOMIC DNA]</scope>
    <source>
        <strain evidence="2 3">KS4</strain>
    </source>
</reference>
<feature type="transmembrane region" description="Helical" evidence="1">
    <location>
        <begin position="7"/>
        <end position="34"/>
    </location>
</feature>
<organism evidence="2 3">
    <name type="scientific">Poriferisphaera corsica</name>
    <dbReference type="NCBI Taxonomy" id="2528020"/>
    <lineage>
        <taxon>Bacteria</taxon>
        <taxon>Pseudomonadati</taxon>
        <taxon>Planctomycetota</taxon>
        <taxon>Phycisphaerae</taxon>
        <taxon>Phycisphaerales</taxon>
        <taxon>Phycisphaeraceae</taxon>
        <taxon>Poriferisphaera</taxon>
    </lineage>
</organism>
<sequence length="73" mass="7924">MKSIDVIAAILLVIGGLNWALVGLFQFDLVAAIFGGVDTFLARLVYIVVGAAAVWQIAQFKAIQIRWSQTSMN</sequence>
<dbReference type="AlphaFoldDB" id="A0A517YP73"/>
<dbReference type="PANTHER" id="PTHR37304">
    <property type="entry name" value="MEMBRANE PROTEIN-RELATED"/>
    <property type="match status" value="1"/>
</dbReference>
<evidence type="ECO:0008006" key="4">
    <source>
        <dbReference type="Google" id="ProtNLM"/>
    </source>
</evidence>
<dbReference type="RefSeq" id="WP_145072898.1">
    <property type="nucleotide sequence ID" value="NZ_CP036425.1"/>
</dbReference>
<dbReference type="PANTHER" id="PTHR37304:SF1">
    <property type="entry name" value="MEMBRANE PROTEIN"/>
    <property type="match status" value="1"/>
</dbReference>
<accession>A0A517YP73</accession>
<keyword evidence="1" id="KW-0472">Membrane</keyword>
<gene>
    <name evidence="2" type="ORF">KS4_00500</name>
</gene>
<name>A0A517YP73_9BACT</name>
<keyword evidence="1" id="KW-0812">Transmembrane</keyword>
<dbReference type="Pfam" id="PF04070">
    <property type="entry name" value="DUF378"/>
    <property type="match status" value="1"/>
</dbReference>
<protein>
    <recommendedName>
        <fullName evidence="4">DUF378 domain-containing protein</fullName>
    </recommendedName>
</protein>
<evidence type="ECO:0000256" key="1">
    <source>
        <dbReference type="SAM" id="Phobius"/>
    </source>
</evidence>
<dbReference type="InterPro" id="IPR007211">
    <property type="entry name" value="DUF378"/>
</dbReference>
<dbReference type="KEGG" id="pcor:KS4_00500"/>
<dbReference type="OrthoDB" id="21712at2"/>
<dbReference type="Proteomes" id="UP000317369">
    <property type="component" value="Chromosome"/>
</dbReference>
<keyword evidence="1" id="KW-1133">Transmembrane helix</keyword>
<dbReference type="EMBL" id="CP036425">
    <property type="protein sequence ID" value="QDU32022.1"/>
    <property type="molecule type" value="Genomic_DNA"/>
</dbReference>
<proteinExistence type="predicted"/>
<evidence type="ECO:0000313" key="3">
    <source>
        <dbReference type="Proteomes" id="UP000317369"/>
    </source>
</evidence>